<dbReference type="Proteomes" id="UP001149165">
    <property type="component" value="Unassembled WGS sequence"/>
</dbReference>
<protein>
    <submittedName>
        <fullName evidence="1">Uncharacterized protein</fullName>
    </submittedName>
</protein>
<sequence>MDPAPLGLAHGLAFFFVYKGYYVLCGNKHAHSIGLRQIRTYFTSDNLQVWRLSDGTTLEINRKGVVQWSYPWGYTITRPSGFRYITDHKFAETTYPNVRVVPKPNRRHPLAGD</sequence>
<comment type="caution">
    <text evidence="1">The sequence shown here is derived from an EMBL/GenBank/DDBJ whole genome shotgun (WGS) entry which is preliminary data.</text>
</comment>
<dbReference type="EMBL" id="JAPQKH010000012">
    <property type="protein sequence ID" value="KAJ5080977.1"/>
    <property type="molecule type" value="Genomic_DNA"/>
</dbReference>
<keyword evidence="2" id="KW-1185">Reference proteome</keyword>
<evidence type="ECO:0000313" key="2">
    <source>
        <dbReference type="Proteomes" id="UP001149165"/>
    </source>
</evidence>
<evidence type="ECO:0000313" key="1">
    <source>
        <dbReference type="EMBL" id="KAJ5080977.1"/>
    </source>
</evidence>
<dbReference type="AlphaFoldDB" id="A0A9W9EFU8"/>
<reference evidence="1" key="2">
    <citation type="journal article" date="2023" name="IMA Fungus">
        <title>Comparative genomic study of the Penicillium genus elucidates a diverse pangenome and 15 lateral gene transfer events.</title>
        <authorList>
            <person name="Petersen C."/>
            <person name="Sorensen T."/>
            <person name="Nielsen M.R."/>
            <person name="Sondergaard T.E."/>
            <person name="Sorensen J.L."/>
            <person name="Fitzpatrick D.A."/>
            <person name="Frisvad J.C."/>
            <person name="Nielsen K.L."/>
        </authorList>
    </citation>
    <scope>NUCLEOTIDE SEQUENCE</scope>
    <source>
        <strain evidence="1">IBT 30069</strain>
    </source>
</reference>
<organism evidence="1 2">
    <name type="scientific">Penicillium angulare</name>
    <dbReference type="NCBI Taxonomy" id="116970"/>
    <lineage>
        <taxon>Eukaryota</taxon>
        <taxon>Fungi</taxon>
        <taxon>Dikarya</taxon>
        <taxon>Ascomycota</taxon>
        <taxon>Pezizomycotina</taxon>
        <taxon>Eurotiomycetes</taxon>
        <taxon>Eurotiomycetidae</taxon>
        <taxon>Eurotiales</taxon>
        <taxon>Aspergillaceae</taxon>
        <taxon>Penicillium</taxon>
    </lineage>
</organism>
<accession>A0A9W9EFU8</accession>
<name>A0A9W9EFU8_9EURO</name>
<reference evidence="1" key="1">
    <citation type="submission" date="2022-11" db="EMBL/GenBank/DDBJ databases">
        <authorList>
            <person name="Petersen C."/>
        </authorList>
    </citation>
    <scope>NUCLEOTIDE SEQUENCE</scope>
    <source>
        <strain evidence="1">IBT 30069</strain>
    </source>
</reference>
<proteinExistence type="predicted"/>
<gene>
    <name evidence="1" type="ORF">N7456_013687</name>
</gene>